<dbReference type="InterPro" id="IPR050833">
    <property type="entry name" value="Poly_Biosynth_Transport"/>
</dbReference>
<feature type="transmembrane region" description="Helical" evidence="6">
    <location>
        <begin position="30"/>
        <end position="55"/>
    </location>
</feature>
<keyword evidence="3 6" id="KW-0812">Transmembrane</keyword>
<feature type="transmembrane region" description="Helical" evidence="6">
    <location>
        <begin position="398"/>
        <end position="416"/>
    </location>
</feature>
<feature type="transmembrane region" description="Helical" evidence="6">
    <location>
        <begin position="145"/>
        <end position="166"/>
    </location>
</feature>
<feature type="transmembrane region" description="Helical" evidence="6">
    <location>
        <begin position="102"/>
        <end position="125"/>
    </location>
</feature>
<dbReference type="EMBL" id="QWGE01000001">
    <property type="protein sequence ID" value="RIJ42299.1"/>
    <property type="molecule type" value="Genomic_DNA"/>
</dbReference>
<protein>
    <submittedName>
        <fullName evidence="7">MATE family efflux transporter</fullName>
    </submittedName>
</protein>
<gene>
    <name evidence="7" type="ORF">D1627_00010</name>
</gene>
<feature type="transmembrane region" description="Helical" evidence="6">
    <location>
        <begin position="422"/>
        <end position="446"/>
    </location>
</feature>
<reference evidence="8" key="1">
    <citation type="submission" date="2018-08" db="EMBL/GenBank/DDBJ databases">
        <title>Mucilaginibacter sp. MYSH2.</title>
        <authorList>
            <person name="Seo T."/>
        </authorList>
    </citation>
    <scope>NUCLEOTIDE SEQUENCE [LARGE SCALE GENOMIC DNA]</scope>
    <source>
        <strain evidence="8">KIRAN</strain>
    </source>
</reference>
<comment type="subcellular location">
    <subcellularLocation>
        <location evidence="1">Cell membrane</location>
        <topology evidence="1">Multi-pass membrane protein</topology>
    </subcellularLocation>
</comment>
<evidence type="ECO:0000256" key="1">
    <source>
        <dbReference type="ARBA" id="ARBA00004651"/>
    </source>
</evidence>
<dbReference type="CDD" id="cd12082">
    <property type="entry name" value="MATE_like"/>
    <property type="match status" value="1"/>
</dbReference>
<name>A0A399SHI4_9BACT</name>
<feature type="transmembrane region" description="Helical" evidence="6">
    <location>
        <begin position="204"/>
        <end position="227"/>
    </location>
</feature>
<evidence type="ECO:0000256" key="3">
    <source>
        <dbReference type="ARBA" id="ARBA00022692"/>
    </source>
</evidence>
<evidence type="ECO:0000256" key="2">
    <source>
        <dbReference type="ARBA" id="ARBA00022475"/>
    </source>
</evidence>
<evidence type="ECO:0000256" key="6">
    <source>
        <dbReference type="SAM" id="Phobius"/>
    </source>
</evidence>
<feature type="transmembrane region" description="Helical" evidence="6">
    <location>
        <begin position="330"/>
        <end position="347"/>
    </location>
</feature>
<organism evidence="7 8">
    <name type="scientific">Pontibacter oryzae</name>
    <dbReference type="NCBI Taxonomy" id="2304593"/>
    <lineage>
        <taxon>Bacteria</taxon>
        <taxon>Pseudomonadati</taxon>
        <taxon>Bacteroidota</taxon>
        <taxon>Cytophagia</taxon>
        <taxon>Cytophagales</taxon>
        <taxon>Hymenobacteraceae</taxon>
        <taxon>Pontibacter</taxon>
    </lineage>
</organism>
<evidence type="ECO:0000313" key="7">
    <source>
        <dbReference type="EMBL" id="RIJ42299.1"/>
    </source>
</evidence>
<keyword evidence="8" id="KW-1185">Reference proteome</keyword>
<dbReference type="RefSeq" id="WP_119430184.1">
    <property type="nucleotide sequence ID" value="NZ_QWGE01000001.1"/>
</dbReference>
<dbReference type="PANTHER" id="PTHR30250:SF11">
    <property type="entry name" value="O-ANTIGEN TRANSPORTER-RELATED"/>
    <property type="match status" value="1"/>
</dbReference>
<feature type="transmembrane region" description="Helical" evidence="6">
    <location>
        <begin position="61"/>
        <end position="81"/>
    </location>
</feature>
<dbReference type="OrthoDB" id="512217at2"/>
<keyword evidence="5 6" id="KW-0472">Membrane</keyword>
<dbReference type="PANTHER" id="PTHR30250">
    <property type="entry name" value="PST FAMILY PREDICTED COLANIC ACID TRANSPORTER"/>
    <property type="match status" value="1"/>
</dbReference>
<evidence type="ECO:0000256" key="4">
    <source>
        <dbReference type="ARBA" id="ARBA00022989"/>
    </source>
</evidence>
<feature type="transmembrane region" description="Helical" evidence="6">
    <location>
        <begin position="178"/>
        <end position="198"/>
    </location>
</feature>
<dbReference type="Proteomes" id="UP000266005">
    <property type="component" value="Unassembled WGS sequence"/>
</dbReference>
<comment type="caution">
    <text evidence="7">The sequence shown here is derived from an EMBL/GenBank/DDBJ whole genome shotgun (WGS) entry which is preliminary data.</text>
</comment>
<feature type="transmembrane region" description="Helical" evidence="6">
    <location>
        <begin position="248"/>
        <end position="268"/>
    </location>
</feature>
<evidence type="ECO:0000256" key="5">
    <source>
        <dbReference type="ARBA" id="ARBA00023136"/>
    </source>
</evidence>
<keyword evidence="4 6" id="KW-1133">Transmembrane helix</keyword>
<proteinExistence type="predicted"/>
<keyword evidence="2" id="KW-1003">Cell membrane</keyword>
<accession>A0A399SHI4</accession>
<evidence type="ECO:0000313" key="8">
    <source>
        <dbReference type="Proteomes" id="UP000266005"/>
    </source>
</evidence>
<dbReference type="AlphaFoldDB" id="A0A399SHI4"/>
<feature type="transmembrane region" description="Helical" evidence="6">
    <location>
        <begin position="288"/>
        <end position="309"/>
    </location>
</feature>
<sequence>MNYWLATPYYLVKDLVQKGHVRSIKAKKNILASIVIKGCSVAISLALVPLTINYISPSGYGIWLTLSAIVSWFSFFDIGMTQGLRNKFAEAKAKDDTESAQSYVSTAFAVIAIIFSAAWLLFLAVNQFLDWSQILGVEQSMRGEISMLATIVFTYFCLQFVLRIITTVITADQQPAKASVIDMLGQLLALIIIFVLVYTTSGSLINLGLALCIAPLVVLGVANIYFFRGPYKVFRPSLAKVNLSHAKGLFGLGAVFFVIQLSGIIQYETANLIISRNFGPSEVTSYNIVFRYFGILNMVFAIFLTPFWSASTEAFLNKDMKWIRSSIQKYNWLNMALMLAGTVMLLFSEQVYTLWLGKGTVEIDFMLSFWGFMFFAVSMFGSKYVSLLNGISALRLQFLSCLISPFIYILTVLILIKYYNMGVYSVFIGAIIANFNAFILAPIQYYKIIVQNKRGIWIR</sequence>
<dbReference type="GO" id="GO:0005886">
    <property type="term" value="C:plasma membrane"/>
    <property type="evidence" value="ECO:0007669"/>
    <property type="project" value="UniProtKB-SubCell"/>
</dbReference>
<feature type="transmembrane region" description="Helical" evidence="6">
    <location>
        <begin position="367"/>
        <end position="386"/>
    </location>
</feature>